<proteinExistence type="predicted"/>
<dbReference type="Proteomes" id="UP000751190">
    <property type="component" value="Unassembled WGS sequence"/>
</dbReference>
<name>A0A8J5XCV9_DIALT</name>
<sequence length="222" mass="24535">MESRGWCSWLLSLWLIRTDGLFLGASPASRASAELQRRLIDGYARSGVQREKPEIDRLVAQLASASVRFDRRALDGELWCVAWMSGPRPRWSVGRAQQVAGQRYDLTRGAATNYAELFGRALSIVADADLCEADARVLRCPKDFELQVSSARILLGPSISLGVPIRGRGVARLLYADARVRLFVSPSESQSQWEANGLIIAQVPARALFGEGWEQPAALRRP</sequence>
<reference evidence="2" key="1">
    <citation type="submission" date="2021-05" db="EMBL/GenBank/DDBJ databases">
        <title>The genome of the haptophyte Pavlova lutheri (Diacronema luteri, Pavlovales) - a model for lipid biosynthesis in eukaryotic algae.</title>
        <authorList>
            <person name="Hulatt C.J."/>
            <person name="Posewitz M.C."/>
        </authorList>
    </citation>
    <scope>NUCLEOTIDE SEQUENCE</scope>
    <source>
        <strain evidence="2">NIVA-4/92</strain>
    </source>
</reference>
<evidence type="ECO:0000313" key="3">
    <source>
        <dbReference type="Proteomes" id="UP000751190"/>
    </source>
</evidence>
<keyword evidence="1" id="KW-0732">Signal</keyword>
<evidence type="ECO:0000313" key="2">
    <source>
        <dbReference type="EMBL" id="KAG8461307.1"/>
    </source>
</evidence>
<dbReference type="AlphaFoldDB" id="A0A8J5XCV9"/>
<protein>
    <submittedName>
        <fullName evidence="2">Uncharacterized protein</fullName>
    </submittedName>
</protein>
<gene>
    <name evidence="2" type="ORF">KFE25_010494</name>
</gene>
<accession>A0A8J5XCV9</accession>
<feature type="chain" id="PRO_5035268639" evidence="1">
    <location>
        <begin position="21"/>
        <end position="222"/>
    </location>
</feature>
<dbReference type="OMA" id="WEANGLI"/>
<evidence type="ECO:0000256" key="1">
    <source>
        <dbReference type="SAM" id="SignalP"/>
    </source>
</evidence>
<dbReference type="OrthoDB" id="48201at2759"/>
<comment type="caution">
    <text evidence="2">The sequence shown here is derived from an EMBL/GenBank/DDBJ whole genome shotgun (WGS) entry which is preliminary data.</text>
</comment>
<dbReference type="EMBL" id="JAGTXO010000026">
    <property type="protein sequence ID" value="KAG8461307.1"/>
    <property type="molecule type" value="Genomic_DNA"/>
</dbReference>
<organism evidence="2 3">
    <name type="scientific">Diacronema lutheri</name>
    <name type="common">Unicellular marine alga</name>
    <name type="synonym">Monochrysis lutheri</name>
    <dbReference type="NCBI Taxonomy" id="2081491"/>
    <lineage>
        <taxon>Eukaryota</taxon>
        <taxon>Haptista</taxon>
        <taxon>Haptophyta</taxon>
        <taxon>Pavlovophyceae</taxon>
        <taxon>Pavlovales</taxon>
        <taxon>Pavlovaceae</taxon>
        <taxon>Diacronema</taxon>
    </lineage>
</organism>
<feature type="signal peptide" evidence="1">
    <location>
        <begin position="1"/>
        <end position="20"/>
    </location>
</feature>
<keyword evidence="3" id="KW-1185">Reference proteome</keyword>